<comment type="caution">
    <text evidence="8">The sequence shown here is derived from an EMBL/GenBank/DDBJ whole genome shotgun (WGS) entry which is preliminary data.</text>
</comment>
<gene>
    <name evidence="8" type="ORF">J2S74_000637</name>
</gene>
<keyword evidence="2 7" id="KW-0732">Signal</keyword>
<feature type="chain" id="PRO_5046077775" evidence="7">
    <location>
        <begin position="20"/>
        <end position="443"/>
    </location>
</feature>
<dbReference type="CDD" id="cd13585">
    <property type="entry name" value="PBP2_TMBP_like"/>
    <property type="match status" value="1"/>
</dbReference>
<evidence type="ECO:0000256" key="4">
    <source>
        <dbReference type="ARBA" id="ARBA00023139"/>
    </source>
</evidence>
<evidence type="ECO:0000256" key="6">
    <source>
        <dbReference type="SAM" id="MobiDB-lite"/>
    </source>
</evidence>
<keyword evidence="4" id="KW-0564">Palmitate</keyword>
<evidence type="ECO:0000256" key="7">
    <source>
        <dbReference type="SAM" id="SignalP"/>
    </source>
</evidence>
<feature type="region of interest" description="Disordered" evidence="6">
    <location>
        <begin position="423"/>
        <end position="443"/>
    </location>
</feature>
<dbReference type="InterPro" id="IPR006059">
    <property type="entry name" value="SBP"/>
</dbReference>
<feature type="signal peptide" evidence="7">
    <location>
        <begin position="1"/>
        <end position="19"/>
    </location>
</feature>
<evidence type="ECO:0000313" key="8">
    <source>
        <dbReference type="EMBL" id="MDQ0253265.1"/>
    </source>
</evidence>
<reference evidence="8 9" key="1">
    <citation type="submission" date="2023-07" db="EMBL/GenBank/DDBJ databases">
        <title>Genomic Encyclopedia of Type Strains, Phase IV (KMG-IV): sequencing the most valuable type-strain genomes for metagenomic binning, comparative biology and taxonomic classification.</title>
        <authorList>
            <person name="Goeker M."/>
        </authorList>
    </citation>
    <scope>NUCLEOTIDE SEQUENCE [LARGE SCALE GENOMIC DNA]</scope>
    <source>
        <strain evidence="8 9">DSM 9768</strain>
    </source>
</reference>
<evidence type="ECO:0000256" key="3">
    <source>
        <dbReference type="ARBA" id="ARBA00023136"/>
    </source>
</evidence>
<organism evidence="8 9">
    <name type="scientific">Evansella vedderi</name>
    <dbReference type="NCBI Taxonomy" id="38282"/>
    <lineage>
        <taxon>Bacteria</taxon>
        <taxon>Bacillati</taxon>
        <taxon>Bacillota</taxon>
        <taxon>Bacilli</taxon>
        <taxon>Bacillales</taxon>
        <taxon>Bacillaceae</taxon>
        <taxon>Evansella</taxon>
    </lineage>
</organism>
<dbReference type="PANTHER" id="PTHR43649:SF33">
    <property type="entry name" value="POLYGALACTURONAN_RHAMNOGALACTURONAN-BINDING PROTEIN YTCQ"/>
    <property type="match status" value="1"/>
</dbReference>
<dbReference type="PANTHER" id="PTHR43649">
    <property type="entry name" value="ARABINOSE-BINDING PROTEIN-RELATED"/>
    <property type="match status" value="1"/>
</dbReference>
<dbReference type="SUPFAM" id="SSF53850">
    <property type="entry name" value="Periplasmic binding protein-like II"/>
    <property type="match status" value="1"/>
</dbReference>
<keyword evidence="5" id="KW-0449">Lipoprotein</keyword>
<accession>A0ABT9ZQN3</accession>
<keyword evidence="9" id="KW-1185">Reference proteome</keyword>
<evidence type="ECO:0000256" key="5">
    <source>
        <dbReference type="ARBA" id="ARBA00023288"/>
    </source>
</evidence>
<sequence>MSKLLKLGILLLISLTVLAGCGGSGGSGGEQTGGSNDNGGSEGEVTELTFWTFVGLHIEFFEEGVRSWNETYPDRQIKLNAESFPYDEMHNNLLLALQSGVGAPDIVDIEINRFPNFLQGDIQLEPLNDIIEPVAEDFVQSRFEIYSKDGQFYGAPTHVGASVAFYNTEIFNAAGVSPDDIDTWDDFVEIGKVIKAETDTPMTVAYTSGFWNFYPMISQRGSDIFDSNGDVILDNQDNIEVLQLIHDMVYEHEISVLAPGGNHNNEEFFAFMNGGGAASLIMPSWYASRFVEHMPDQSGNFVMKPMPRWEEGGFRSAGMGGTGTAVTKQSEHIELAKEFLAHAKLTEEANINIWKILGFDPPMHTVWESPELREPNRFTEYFGDGLFDMLLEIKDEINPLNITNNTPLARDLIETNVLHNTLRERSQTPEEALKQAADELRNR</sequence>
<name>A0ABT9ZQN3_9BACI</name>
<proteinExistence type="predicted"/>
<dbReference type="Pfam" id="PF01547">
    <property type="entry name" value="SBP_bac_1"/>
    <property type="match status" value="1"/>
</dbReference>
<evidence type="ECO:0000256" key="2">
    <source>
        <dbReference type="ARBA" id="ARBA00022729"/>
    </source>
</evidence>
<evidence type="ECO:0000256" key="1">
    <source>
        <dbReference type="ARBA" id="ARBA00022475"/>
    </source>
</evidence>
<evidence type="ECO:0000313" key="9">
    <source>
        <dbReference type="Proteomes" id="UP001230005"/>
    </source>
</evidence>
<protein>
    <submittedName>
        <fullName evidence="8">Arabinosaccharide transport system substrate-binding protein</fullName>
    </submittedName>
</protein>
<keyword evidence="3" id="KW-0472">Membrane</keyword>
<dbReference type="EMBL" id="JAUSUG010000002">
    <property type="protein sequence ID" value="MDQ0253265.1"/>
    <property type="molecule type" value="Genomic_DNA"/>
</dbReference>
<keyword evidence="1" id="KW-1003">Cell membrane</keyword>
<dbReference type="Gene3D" id="3.40.190.10">
    <property type="entry name" value="Periplasmic binding protein-like II"/>
    <property type="match status" value="1"/>
</dbReference>
<dbReference type="PROSITE" id="PS51257">
    <property type="entry name" value="PROKAR_LIPOPROTEIN"/>
    <property type="match status" value="1"/>
</dbReference>
<dbReference type="InterPro" id="IPR050490">
    <property type="entry name" value="Bact_solute-bd_prot1"/>
</dbReference>
<dbReference type="RefSeq" id="WP_307321686.1">
    <property type="nucleotide sequence ID" value="NZ_JAUSUG010000002.1"/>
</dbReference>
<dbReference type="Proteomes" id="UP001230005">
    <property type="component" value="Unassembled WGS sequence"/>
</dbReference>